<name>A0A8H5WU37_FUSHE</name>
<feature type="signal peptide" evidence="1">
    <location>
        <begin position="1"/>
        <end position="21"/>
    </location>
</feature>
<dbReference type="Proteomes" id="UP000567885">
    <property type="component" value="Unassembled WGS sequence"/>
</dbReference>
<dbReference type="Gene3D" id="3.40.710.10">
    <property type="entry name" value="DD-peptidase/beta-lactamase superfamily"/>
    <property type="match status" value="1"/>
</dbReference>
<evidence type="ECO:0000259" key="3">
    <source>
        <dbReference type="Pfam" id="PF26335"/>
    </source>
</evidence>
<keyword evidence="5" id="KW-1185">Reference proteome</keyword>
<dbReference type="InterPro" id="IPR001466">
    <property type="entry name" value="Beta-lactam-related"/>
</dbReference>
<organism evidence="4 5">
    <name type="scientific">Fusarium heterosporum</name>
    <dbReference type="NCBI Taxonomy" id="42747"/>
    <lineage>
        <taxon>Eukaryota</taxon>
        <taxon>Fungi</taxon>
        <taxon>Dikarya</taxon>
        <taxon>Ascomycota</taxon>
        <taxon>Pezizomycotina</taxon>
        <taxon>Sordariomycetes</taxon>
        <taxon>Hypocreomycetidae</taxon>
        <taxon>Hypocreales</taxon>
        <taxon>Nectriaceae</taxon>
        <taxon>Fusarium</taxon>
        <taxon>Fusarium heterosporum species complex</taxon>
    </lineage>
</organism>
<dbReference type="Pfam" id="PF26335">
    <property type="entry name" value="ARB_00930_C"/>
    <property type="match status" value="1"/>
</dbReference>
<accession>A0A8H5WU37</accession>
<dbReference type="InterPro" id="IPR058664">
    <property type="entry name" value="ARB_00930-like_C"/>
</dbReference>
<dbReference type="Pfam" id="PF00144">
    <property type="entry name" value="Beta-lactamase"/>
    <property type="match status" value="1"/>
</dbReference>
<feature type="domain" description="Beta-lactamase-like ARB-00930-like C-terminal" evidence="3">
    <location>
        <begin position="439"/>
        <end position="583"/>
    </location>
</feature>
<proteinExistence type="predicted"/>
<feature type="domain" description="Beta-lactamase-related" evidence="2">
    <location>
        <begin position="101"/>
        <end position="430"/>
    </location>
</feature>
<gene>
    <name evidence="4" type="ORF">FHETE_2554</name>
</gene>
<dbReference type="EMBL" id="JAAGWQ010000039">
    <property type="protein sequence ID" value="KAF5675557.1"/>
    <property type="molecule type" value="Genomic_DNA"/>
</dbReference>
<sequence length="587" mass="64152">MNFISLIILLVLAALSPRACASSNICPLLGPIFPPVDHPLESTVFSNAIAHLNATFRELDRNGTFEELNTTLFVQAFSASDTVFQHGYAPPAMKSFLTSGTLNENTVFRVGSVSKLLTVYTLLSEVGMKHMDDPVTKWVPELARAAKKNIGGIARRVQWNEVTIGQLAGHLAGVSRNYGLFDLESLLETAHIDPGTWGLPILDDKERPRCSISDPALGPCSRKAFFQGITAANSFPITSIGNTPVYSNLAYQILAYALEEMTGKSFEKSFRSSLLSPLSMNRTTLECPKDKENAVIPENDLLSWWNITTGDASVYGGMFSTAADLTRLGQSILKSSVLEPSITRSWLKPIAHTADLEMSVGMPWEIRRTHLPLGRHSTRVVDLYTKNGALGLYTAIIALSPDHKIGFVGLFAGPGRNSLLSYLPDLLAETLLTACEDVAREKAASMFTGTFRGPKTQLMVRMEDTLVVRNWTQGDVNVLDTQADVQYPGLNVTISMRLYPMGLEGNGISSFRGVFEAELVNESEDEVSGTHTGPFSQTCLSWGGMDSLTYGSVGFDDFEFGIDESGAVTSLRPRVIRETLSKVREDK</sequence>
<protein>
    <submittedName>
        <fullName evidence="4">Beta-lactamase-like 1</fullName>
    </submittedName>
</protein>
<comment type="caution">
    <text evidence="4">The sequence shown here is derived from an EMBL/GenBank/DDBJ whole genome shotgun (WGS) entry which is preliminary data.</text>
</comment>
<dbReference type="SUPFAM" id="SSF56601">
    <property type="entry name" value="beta-lactamase/transpeptidase-like"/>
    <property type="match status" value="1"/>
</dbReference>
<dbReference type="PANTHER" id="PTHR22935:SF97">
    <property type="entry name" value="BETA-LACTAMASE-RELATED DOMAIN-CONTAINING PROTEIN"/>
    <property type="match status" value="1"/>
</dbReference>
<dbReference type="InterPro" id="IPR012338">
    <property type="entry name" value="Beta-lactam/transpept-like"/>
</dbReference>
<evidence type="ECO:0000256" key="1">
    <source>
        <dbReference type="SAM" id="SignalP"/>
    </source>
</evidence>
<dbReference type="OrthoDB" id="10250282at2759"/>
<evidence type="ECO:0000313" key="4">
    <source>
        <dbReference type="EMBL" id="KAF5675557.1"/>
    </source>
</evidence>
<dbReference type="PANTHER" id="PTHR22935">
    <property type="entry name" value="PENICILLIN-BINDING PROTEIN"/>
    <property type="match status" value="1"/>
</dbReference>
<keyword evidence="1" id="KW-0732">Signal</keyword>
<feature type="chain" id="PRO_5034232008" evidence="1">
    <location>
        <begin position="22"/>
        <end position="587"/>
    </location>
</feature>
<dbReference type="InterPro" id="IPR051478">
    <property type="entry name" value="Beta-lactamase-like_AB/R"/>
</dbReference>
<evidence type="ECO:0000259" key="2">
    <source>
        <dbReference type="Pfam" id="PF00144"/>
    </source>
</evidence>
<reference evidence="4 5" key="1">
    <citation type="submission" date="2020-05" db="EMBL/GenBank/DDBJ databases">
        <title>Identification and distribution of gene clusters putatively required for synthesis of sphingolipid metabolism inhibitors in phylogenetically diverse species of the filamentous fungus Fusarium.</title>
        <authorList>
            <person name="Kim H.-S."/>
            <person name="Busman M."/>
            <person name="Brown D.W."/>
            <person name="Divon H."/>
            <person name="Uhlig S."/>
            <person name="Proctor R.H."/>
        </authorList>
    </citation>
    <scope>NUCLEOTIDE SEQUENCE [LARGE SCALE GENOMIC DNA]</scope>
    <source>
        <strain evidence="4 5">NRRL 20693</strain>
    </source>
</reference>
<evidence type="ECO:0000313" key="5">
    <source>
        <dbReference type="Proteomes" id="UP000567885"/>
    </source>
</evidence>
<dbReference type="AlphaFoldDB" id="A0A8H5WU37"/>